<name>A0A424WH16_ALCXX</name>
<dbReference type="SUPFAM" id="SSF55781">
    <property type="entry name" value="GAF domain-like"/>
    <property type="match status" value="1"/>
</dbReference>
<dbReference type="PROSITE" id="PS50887">
    <property type="entry name" value="GGDEF"/>
    <property type="match status" value="1"/>
</dbReference>
<dbReference type="InterPro" id="IPR029016">
    <property type="entry name" value="GAF-like_dom_sf"/>
</dbReference>
<dbReference type="GO" id="GO:0052621">
    <property type="term" value="F:diguanylate cyclase activity"/>
    <property type="evidence" value="ECO:0007669"/>
    <property type="project" value="UniProtKB-EC"/>
</dbReference>
<dbReference type="InterPro" id="IPR003018">
    <property type="entry name" value="GAF"/>
</dbReference>
<dbReference type="Pfam" id="PF00990">
    <property type="entry name" value="GGDEF"/>
    <property type="match status" value="1"/>
</dbReference>
<dbReference type="GO" id="GO:1902201">
    <property type="term" value="P:negative regulation of bacterial-type flagellum-dependent cell motility"/>
    <property type="evidence" value="ECO:0007669"/>
    <property type="project" value="TreeGrafter"/>
</dbReference>
<sequence length="364" mass="39188">MPTHMPMLPGDAVLDPILAELSTTLPEAKSVEQLTRPLLDMLGAVTGLESTYLTSIDLKADLQRIRYARNAGTLQIPEGLSVPWDDTLCKRALDEGRMCTSDVSSCWPDSDAARQLGIQTYLSAPVRTDEGVLFGTLCAASATQHRIEPQAESVLKLFSSVIARFLEREMLMEQLHAANVQLMSYALTDALTGLPNRRALYEALDRLQARAIREGGSVLVGVIDLDGFKGINDVYGHQQGDVFLQEVSRRISAALRGSDMLGRMGGDEFVLIGPGPALAAGDGPHGVHAPRGDAEEAARSLEERATAATVGRYQLGDATVPYEGASVGVVALDPRGLDAEAAVRLADTRMYEVKRARKAARVIH</sequence>
<evidence type="ECO:0000313" key="4">
    <source>
        <dbReference type="EMBL" id="RPJ92568.1"/>
    </source>
</evidence>
<proteinExistence type="predicted"/>
<reference evidence="4 5" key="1">
    <citation type="submission" date="2018-08" db="EMBL/GenBank/DDBJ databases">
        <title>Achromobacter xylosoxidans Genome sequencing and assembly.</title>
        <authorList>
            <person name="Wang R."/>
            <person name="Rensing C."/>
            <person name="Li Y."/>
        </authorList>
    </citation>
    <scope>NUCLEOTIDE SEQUENCE [LARGE SCALE GENOMIC DNA]</scope>
    <source>
        <strain evidence="4 5">GD003A</strain>
    </source>
</reference>
<dbReference type="SMART" id="SM00267">
    <property type="entry name" value="GGDEF"/>
    <property type="match status" value="1"/>
</dbReference>
<dbReference type="NCBIfam" id="TIGR00254">
    <property type="entry name" value="GGDEF"/>
    <property type="match status" value="1"/>
</dbReference>
<dbReference type="GO" id="GO:0005886">
    <property type="term" value="C:plasma membrane"/>
    <property type="evidence" value="ECO:0007669"/>
    <property type="project" value="TreeGrafter"/>
</dbReference>
<dbReference type="CDD" id="cd01949">
    <property type="entry name" value="GGDEF"/>
    <property type="match status" value="1"/>
</dbReference>
<evidence type="ECO:0000313" key="5">
    <source>
        <dbReference type="Proteomes" id="UP000285324"/>
    </source>
</evidence>
<dbReference type="PANTHER" id="PTHR45138:SF9">
    <property type="entry name" value="DIGUANYLATE CYCLASE DGCM-RELATED"/>
    <property type="match status" value="1"/>
</dbReference>
<comment type="caution">
    <text evidence="4">The sequence shown here is derived from an EMBL/GenBank/DDBJ whole genome shotgun (WGS) entry which is preliminary data.</text>
</comment>
<dbReference type="InterPro" id="IPR000160">
    <property type="entry name" value="GGDEF_dom"/>
</dbReference>
<dbReference type="OrthoDB" id="5571399at2"/>
<dbReference type="Gene3D" id="3.30.70.270">
    <property type="match status" value="1"/>
</dbReference>
<dbReference type="EMBL" id="QVXO01000007">
    <property type="protein sequence ID" value="RPJ92568.1"/>
    <property type="molecule type" value="Genomic_DNA"/>
</dbReference>
<dbReference type="AlphaFoldDB" id="A0A424WH16"/>
<organism evidence="4 5">
    <name type="scientific">Alcaligenes xylosoxydans xylosoxydans</name>
    <name type="common">Achromobacter xylosoxidans</name>
    <dbReference type="NCBI Taxonomy" id="85698"/>
    <lineage>
        <taxon>Bacteria</taxon>
        <taxon>Pseudomonadati</taxon>
        <taxon>Pseudomonadota</taxon>
        <taxon>Betaproteobacteria</taxon>
        <taxon>Burkholderiales</taxon>
        <taxon>Alcaligenaceae</taxon>
        <taxon>Achromobacter</taxon>
    </lineage>
</organism>
<evidence type="ECO:0000256" key="1">
    <source>
        <dbReference type="ARBA" id="ARBA00012528"/>
    </source>
</evidence>
<accession>A0A424WH16</accession>
<dbReference type="Proteomes" id="UP000285324">
    <property type="component" value="Unassembled WGS sequence"/>
</dbReference>
<evidence type="ECO:0000256" key="2">
    <source>
        <dbReference type="ARBA" id="ARBA00034247"/>
    </source>
</evidence>
<dbReference type="SMART" id="SM00065">
    <property type="entry name" value="GAF"/>
    <property type="match status" value="1"/>
</dbReference>
<dbReference type="InterPro" id="IPR029787">
    <property type="entry name" value="Nucleotide_cyclase"/>
</dbReference>
<dbReference type="InterPro" id="IPR043128">
    <property type="entry name" value="Rev_trsase/Diguanyl_cyclase"/>
</dbReference>
<dbReference type="SUPFAM" id="SSF55073">
    <property type="entry name" value="Nucleotide cyclase"/>
    <property type="match status" value="1"/>
</dbReference>
<comment type="catalytic activity">
    <reaction evidence="2">
        <text>2 GTP = 3',3'-c-di-GMP + 2 diphosphate</text>
        <dbReference type="Rhea" id="RHEA:24898"/>
        <dbReference type="ChEBI" id="CHEBI:33019"/>
        <dbReference type="ChEBI" id="CHEBI:37565"/>
        <dbReference type="ChEBI" id="CHEBI:58805"/>
        <dbReference type="EC" id="2.7.7.65"/>
    </reaction>
</comment>
<gene>
    <name evidence="4" type="ORF">DY367_07135</name>
</gene>
<protein>
    <recommendedName>
        <fullName evidence="1">diguanylate cyclase</fullName>
        <ecNumber evidence="1">2.7.7.65</ecNumber>
    </recommendedName>
</protein>
<feature type="domain" description="GGDEF" evidence="3">
    <location>
        <begin position="216"/>
        <end position="364"/>
    </location>
</feature>
<evidence type="ECO:0000259" key="3">
    <source>
        <dbReference type="PROSITE" id="PS50887"/>
    </source>
</evidence>
<dbReference type="GO" id="GO:0043709">
    <property type="term" value="P:cell adhesion involved in single-species biofilm formation"/>
    <property type="evidence" value="ECO:0007669"/>
    <property type="project" value="TreeGrafter"/>
</dbReference>
<dbReference type="Pfam" id="PF01590">
    <property type="entry name" value="GAF"/>
    <property type="match status" value="1"/>
</dbReference>
<dbReference type="InterPro" id="IPR050469">
    <property type="entry name" value="Diguanylate_Cyclase"/>
</dbReference>
<dbReference type="Gene3D" id="3.30.450.40">
    <property type="match status" value="1"/>
</dbReference>
<dbReference type="EC" id="2.7.7.65" evidence="1"/>
<dbReference type="PANTHER" id="PTHR45138">
    <property type="entry name" value="REGULATORY COMPONENTS OF SENSORY TRANSDUCTION SYSTEM"/>
    <property type="match status" value="1"/>
</dbReference>